<sequence>MSILQSSDANEHHLKALVPVGIRLMFQRI</sequence>
<dbReference type="EMBL" id="CAJOBP010048999">
    <property type="protein sequence ID" value="CAF4803779.1"/>
    <property type="molecule type" value="Genomic_DNA"/>
</dbReference>
<feature type="non-terminal residue" evidence="1">
    <location>
        <position position="29"/>
    </location>
</feature>
<keyword evidence="2" id="KW-1185">Reference proteome</keyword>
<accession>A0A821PJJ4</accession>
<name>A0A821PJJ4_9BILA</name>
<evidence type="ECO:0000313" key="2">
    <source>
        <dbReference type="Proteomes" id="UP000663873"/>
    </source>
</evidence>
<protein>
    <submittedName>
        <fullName evidence="1">Uncharacterized protein</fullName>
    </submittedName>
</protein>
<comment type="caution">
    <text evidence="1">The sequence shown here is derived from an EMBL/GenBank/DDBJ whole genome shotgun (WGS) entry which is preliminary data.</text>
</comment>
<dbReference type="AlphaFoldDB" id="A0A821PJJ4"/>
<gene>
    <name evidence="1" type="ORF">UJA718_LOCUS41403</name>
</gene>
<evidence type="ECO:0000313" key="1">
    <source>
        <dbReference type="EMBL" id="CAF4803779.1"/>
    </source>
</evidence>
<dbReference type="Proteomes" id="UP000663873">
    <property type="component" value="Unassembled WGS sequence"/>
</dbReference>
<organism evidence="1 2">
    <name type="scientific">Rotaria socialis</name>
    <dbReference type="NCBI Taxonomy" id="392032"/>
    <lineage>
        <taxon>Eukaryota</taxon>
        <taxon>Metazoa</taxon>
        <taxon>Spiralia</taxon>
        <taxon>Gnathifera</taxon>
        <taxon>Rotifera</taxon>
        <taxon>Eurotatoria</taxon>
        <taxon>Bdelloidea</taxon>
        <taxon>Philodinida</taxon>
        <taxon>Philodinidae</taxon>
        <taxon>Rotaria</taxon>
    </lineage>
</organism>
<proteinExistence type="predicted"/>
<reference evidence="1" key="1">
    <citation type="submission" date="2021-02" db="EMBL/GenBank/DDBJ databases">
        <authorList>
            <person name="Nowell W R."/>
        </authorList>
    </citation>
    <scope>NUCLEOTIDE SEQUENCE</scope>
</reference>